<dbReference type="EMBL" id="CAVLEF010000088">
    <property type="protein sequence ID" value="CAK1550798.1"/>
    <property type="molecule type" value="Genomic_DNA"/>
</dbReference>
<gene>
    <name evidence="3" type="ORF">LNINA_LOCUS11922</name>
    <name evidence="1" type="ORF">LNINA_LOCUS9279</name>
    <name evidence="2" type="ORF">LNINA_LOCUS9991</name>
</gene>
<dbReference type="AlphaFoldDB" id="A0AAV1JLI0"/>
<evidence type="ECO:0000313" key="2">
    <source>
        <dbReference type="EMBL" id="CAK1550798.1"/>
    </source>
</evidence>
<evidence type="ECO:0000313" key="4">
    <source>
        <dbReference type="Proteomes" id="UP001497472"/>
    </source>
</evidence>
<dbReference type="EMBL" id="CAVLEF010000174">
    <property type="protein sequence ID" value="CAK1552896.1"/>
    <property type="molecule type" value="Genomic_DNA"/>
</dbReference>
<evidence type="ECO:0000313" key="3">
    <source>
        <dbReference type="EMBL" id="CAK1552896.1"/>
    </source>
</evidence>
<reference evidence="1 4" key="1">
    <citation type="submission" date="2023-11" db="EMBL/GenBank/DDBJ databases">
        <authorList>
            <person name="Okamura Y."/>
        </authorList>
    </citation>
    <scope>NUCLEOTIDE SEQUENCE [LARGE SCALE GENOMIC DNA]</scope>
</reference>
<sequence>MDLEDRGFEETVREKSRTDLYNYIKQSSGRLLDDKFAYMKDCVIRETNCPTEKISSLKKELKLFKWQFRHGWYPMTPTLHKLLVHGPTIIKHAIIPIGQLSEEAAEARNKHFRQYRTDFARKFSKISCNVDVLNRLLLSSDPLLSCTRSRFMKNKKPFTKEALEFLIPESDDSEDTGAQYTTTIDD</sequence>
<accession>A0AAV1JLI0</accession>
<comment type="caution">
    <text evidence="1">The sequence shown here is derived from an EMBL/GenBank/DDBJ whole genome shotgun (WGS) entry which is preliminary data.</text>
</comment>
<organism evidence="1 4">
    <name type="scientific">Leptosia nina</name>
    <dbReference type="NCBI Taxonomy" id="320188"/>
    <lineage>
        <taxon>Eukaryota</taxon>
        <taxon>Metazoa</taxon>
        <taxon>Ecdysozoa</taxon>
        <taxon>Arthropoda</taxon>
        <taxon>Hexapoda</taxon>
        <taxon>Insecta</taxon>
        <taxon>Pterygota</taxon>
        <taxon>Neoptera</taxon>
        <taxon>Endopterygota</taxon>
        <taxon>Lepidoptera</taxon>
        <taxon>Glossata</taxon>
        <taxon>Ditrysia</taxon>
        <taxon>Papilionoidea</taxon>
        <taxon>Pieridae</taxon>
        <taxon>Pierinae</taxon>
        <taxon>Leptosia</taxon>
    </lineage>
</organism>
<evidence type="ECO:0000313" key="1">
    <source>
        <dbReference type="EMBL" id="CAK1550030.1"/>
    </source>
</evidence>
<protein>
    <submittedName>
        <fullName evidence="1">Uncharacterized protein</fullName>
    </submittedName>
</protein>
<keyword evidence="4" id="KW-1185">Reference proteome</keyword>
<name>A0AAV1JLI0_9NEOP</name>
<proteinExistence type="predicted"/>
<dbReference type="EMBL" id="CAVLEF010000040">
    <property type="protein sequence ID" value="CAK1550030.1"/>
    <property type="molecule type" value="Genomic_DNA"/>
</dbReference>
<dbReference type="Proteomes" id="UP001497472">
    <property type="component" value="Unassembled WGS sequence"/>
</dbReference>